<protein>
    <submittedName>
        <fullName evidence="1">Uncharacterized protein</fullName>
    </submittedName>
</protein>
<organism evidence="1 2">
    <name type="scientific">Salmonella phage phSE-2</name>
    <dbReference type="NCBI Taxonomy" id="1837218"/>
    <lineage>
        <taxon>Viruses</taxon>
        <taxon>Duplodnaviria</taxon>
        <taxon>Heunggongvirae</taxon>
        <taxon>Uroviricota</taxon>
        <taxon>Caudoviricetes</taxon>
        <taxon>Drexlerviridae</taxon>
        <taxon>Tempevirinae</taxon>
        <taxon>Tlsvirus</taxon>
        <taxon>Tlsvirus phSE2</taxon>
    </lineage>
</organism>
<dbReference type="GeneID" id="29063270"/>
<reference evidence="1 2" key="1">
    <citation type="submission" date="2016-04" db="EMBL/GenBank/DDBJ databases">
        <title>Bacteriophages with potential to inactivate Salmonella Typhimurium: use of single phage suspensions and phage cocktails.</title>
        <authorList>
            <person name="Pereira C."/>
            <person name="Moreirinha C."/>
            <person name="Santos L."/>
            <person name="Lewicka M."/>
            <person name="Almeida P."/>
            <person name="Clemente C."/>
            <person name="Cunha A."/>
            <person name="Delgadillo I."/>
            <person name="Romalde J.L."/>
            <person name="Nunes M.L."/>
            <person name="Almeida A."/>
        </authorList>
    </citation>
    <scope>NUCLEOTIDE SEQUENCE [LARGE SCALE GENOMIC DNA]</scope>
</reference>
<dbReference type="OrthoDB" id="28108at10239"/>
<proteinExistence type="predicted"/>
<dbReference type="EMBL" id="KX015770">
    <property type="protein sequence ID" value="ANA49747.1"/>
    <property type="molecule type" value="Genomic_DNA"/>
</dbReference>
<name>A0A160CAB5_9CAUD</name>
<sequence>MSRLNFAGKKVKVKSSGKCMLSVWRFDEDREYEILMDRQNDLHILDNRGLALCLCITEDGDRLYAPGVESIYSIEVMK</sequence>
<evidence type="ECO:0000313" key="1">
    <source>
        <dbReference type="EMBL" id="ANA49747.1"/>
    </source>
</evidence>
<keyword evidence="2" id="KW-1185">Reference proteome</keyword>
<evidence type="ECO:0000313" key="2">
    <source>
        <dbReference type="Proteomes" id="UP000201477"/>
    </source>
</evidence>
<dbReference type="Proteomes" id="UP000201477">
    <property type="component" value="Segment"/>
</dbReference>
<accession>A0A160CAB5</accession>
<dbReference type="RefSeq" id="YP_009280788.1">
    <property type="nucleotide sequence ID" value="NC_031026.1"/>
</dbReference>
<dbReference type="KEGG" id="vg:29063270"/>